<dbReference type="OrthoDB" id="9815326at2"/>
<dbReference type="PIRSF" id="PIRSF029730">
    <property type="entry name" value="UCP029730"/>
    <property type="match status" value="1"/>
</dbReference>
<gene>
    <name evidence="1" type="ORF">JQX41_18415</name>
    <name evidence="2" type="ORF">JQX48_18435</name>
</gene>
<dbReference type="EMBL" id="JAFBXE010000014">
    <property type="protein sequence ID" value="MBM2414296.1"/>
    <property type="molecule type" value="Genomic_DNA"/>
</dbReference>
<evidence type="ECO:0000313" key="3">
    <source>
        <dbReference type="Proteomes" id="UP000755667"/>
    </source>
</evidence>
<comment type="caution">
    <text evidence="1">The sequence shown here is derived from an EMBL/GenBank/DDBJ whole genome shotgun (WGS) entry which is preliminary data.</text>
</comment>
<dbReference type="InterPro" id="IPR007709">
    <property type="entry name" value="N-FG_amidohydro"/>
</dbReference>
<dbReference type="AlphaFoldDB" id="A0A9Q2S1D4"/>
<dbReference type="InterPro" id="IPR011227">
    <property type="entry name" value="UCP029730"/>
</dbReference>
<accession>A0A9Q2S1D4</accession>
<dbReference type="Proteomes" id="UP000809440">
    <property type="component" value="Unassembled WGS sequence"/>
</dbReference>
<proteinExistence type="predicted"/>
<dbReference type="GeneID" id="62639377"/>
<evidence type="ECO:0000313" key="4">
    <source>
        <dbReference type="Proteomes" id="UP000809440"/>
    </source>
</evidence>
<organism evidence="1 3">
    <name type="scientific">Marivita cryptomonadis</name>
    <dbReference type="NCBI Taxonomy" id="505252"/>
    <lineage>
        <taxon>Bacteria</taxon>
        <taxon>Pseudomonadati</taxon>
        <taxon>Pseudomonadota</taxon>
        <taxon>Alphaproteobacteria</taxon>
        <taxon>Rhodobacterales</taxon>
        <taxon>Roseobacteraceae</taxon>
        <taxon>Marivita</taxon>
    </lineage>
</organism>
<evidence type="ECO:0000313" key="2">
    <source>
        <dbReference type="EMBL" id="MBM2418967.1"/>
    </source>
</evidence>
<dbReference type="Proteomes" id="UP000755667">
    <property type="component" value="Unassembled WGS sequence"/>
</dbReference>
<protein>
    <submittedName>
        <fullName evidence="1">N-formylglutamate amidohydrolase</fullName>
    </submittedName>
</protein>
<reference evidence="1 4" key="1">
    <citation type="submission" date="2021-01" db="EMBL/GenBank/DDBJ databases">
        <title>Diatom-associated Roseobacters Show Island Model of Population Structure.</title>
        <authorList>
            <person name="Qu L."/>
            <person name="Feng X."/>
            <person name="Chen Y."/>
            <person name="Li L."/>
            <person name="Wang X."/>
            <person name="Hu Z."/>
            <person name="Wang H."/>
            <person name="Luo H."/>
        </authorList>
    </citation>
    <scope>NUCLEOTIDE SEQUENCE</scope>
    <source>
        <strain evidence="2 4">CC28-63</strain>
        <strain evidence="1">CC28-69</strain>
    </source>
</reference>
<dbReference type="SUPFAM" id="SSF53187">
    <property type="entry name" value="Zn-dependent exopeptidases"/>
    <property type="match status" value="1"/>
</dbReference>
<evidence type="ECO:0000313" key="1">
    <source>
        <dbReference type="EMBL" id="MBM2414296.1"/>
    </source>
</evidence>
<dbReference type="Pfam" id="PF05013">
    <property type="entry name" value="FGase"/>
    <property type="match status" value="1"/>
</dbReference>
<dbReference type="Gene3D" id="3.40.630.40">
    <property type="entry name" value="Zn-dependent exopeptidases"/>
    <property type="match status" value="1"/>
</dbReference>
<keyword evidence="4" id="KW-1185">Reference proteome</keyword>
<sequence length="256" mass="27272">MSTAKDHTILGPNDGPAAEVINPQGGAAICLVCEHASALIPPALADLGVAPEHRLSHAAWDIGGLDLATALAAKLDAPLVASRVSRLVYDCNRPPSAPGAIPERSEVVDVPGNVGLSDVARAARVSDVYDPFKDLLRTTLERFATPPLLVTIHSFTPIWFGQPREVELGLLHDSDDRLARAMLANRPDGLDARLNAPYSVTDGVTHTLREHAIPRGLQNVMIEVRNDLLSDTTGVARFADVIATMLTKALAKQEAL</sequence>
<dbReference type="EMBL" id="JAFBXF010000014">
    <property type="protein sequence ID" value="MBM2418967.1"/>
    <property type="molecule type" value="Genomic_DNA"/>
</dbReference>
<name>A0A9Q2S1D4_9RHOB</name>
<dbReference type="RefSeq" id="WP_085627646.1">
    <property type="nucleotide sequence ID" value="NZ_JAFBWU010000014.1"/>
</dbReference>